<feature type="region of interest" description="Disordered" evidence="1">
    <location>
        <begin position="35"/>
        <end position="102"/>
    </location>
</feature>
<protein>
    <submittedName>
        <fullName evidence="3">Uncharacterized protein</fullName>
    </submittedName>
</protein>
<feature type="chain" id="PRO_5040338175" evidence="2">
    <location>
        <begin position="17"/>
        <end position="258"/>
    </location>
</feature>
<keyword evidence="2" id="KW-0732">Signal</keyword>
<keyword evidence="4" id="KW-1185">Reference proteome</keyword>
<comment type="caution">
    <text evidence="3">The sequence shown here is derived from an EMBL/GenBank/DDBJ whole genome shotgun (WGS) entry which is preliminary data.</text>
</comment>
<accession>A0A9P9AS95</accession>
<feature type="compositionally biased region" description="Acidic residues" evidence="1">
    <location>
        <begin position="64"/>
        <end position="73"/>
    </location>
</feature>
<evidence type="ECO:0000256" key="2">
    <source>
        <dbReference type="SAM" id="SignalP"/>
    </source>
</evidence>
<evidence type="ECO:0000256" key="1">
    <source>
        <dbReference type="SAM" id="MobiDB-lite"/>
    </source>
</evidence>
<evidence type="ECO:0000313" key="3">
    <source>
        <dbReference type="EMBL" id="KAH6893207.1"/>
    </source>
</evidence>
<name>A0A9P9AS95_9HYPO</name>
<sequence>MHLLLHIFVLNKLRTAFTITKEDHVSQIFHKMSEMQNASPGTDEATGSDIGTTSSTNDSTTDNENTETVDNAEDNMGTCSSTVTKSDNKEQGVDYGDTGGRYDKMSGKYDDITGNETAGVVDNAEDNMGTWSSTVAKRDIKGKGVDYRPANYNDDEITSVVDKGTNSVGMSDKNKNRPLRSALKGKGPDYEGTGSRSSGQRRVSWSPEVGNGGLSNGGLSNGGLSNGGLSNGGLSNGGLSNGGPSRGGRSGGGPSNAN</sequence>
<feature type="signal peptide" evidence="2">
    <location>
        <begin position="1"/>
        <end position="16"/>
    </location>
</feature>
<dbReference type="Proteomes" id="UP000777438">
    <property type="component" value="Unassembled WGS sequence"/>
</dbReference>
<organism evidence="3 4">
    <name type="scientific">Thelonectria olida</name>
    <dbReference type="NCBI Taxonomy" id="1576542"/>
    <lineage>
        <taxon>Eukaryota</taxon>
        <taxon>Fungi</taxon>
        <taxon>Dikarya</taxon>
        <taxon>Ascomycota</taxon>
        <taxon>Pezizomycotina</taxon>
        <taxon>Sordariomycetes</taxon>
        <taxon>Hypocreomycetidae</taxon>
        <taxon>Hypocreales</taxon>
        <taxon>Nectriaceae</taxon>
        <taxon>Thelonectria</taxon>
    </lineage>
</organism>
<reference evidence="3 4" key="1">
    <citation type="journal article" date="2021" name="Nat. Commun.">
        <title>Genetic determinants of endophytism in the Arabidopsis root mycobiome.</title>
        <authorList>
            <person name="Mesny F."/>
            <person name="Miyauchi S."/>
            <person name="Thiergart T."/>
            <person name="Pickel B."/>
            <person name="Atanasova L."/>
            <person name="Karlsson M."/>
            <person name="Huettel B."/>
            <person name="Barry K.W."/>
            <person name="Haridas S."/>
            <person name="Chen C."/>
            <person name="Bauer D."/>
            <person name="Andreopoulos W."/>
            <person name="Pangilinan J."/>
            <person name="LaButti K."/>
            <person name="Riley R."/>
            <person name="Lipzen A."/>
            <person name="Clum A."/>
            <person name="Drula E."/>
            <person name="Henrissat B."/>
            <person name="Kohler A."/>
            <person name="Grigoriev I.V."/>
            <person name="Martin F.M."/>
            <person name="Hacquard S."/>
        </authorList>
    </citation>
    <scope>NUCLEOTIDE SEQUENCE [LARGE SCALE GENOMIC DNA]</scope>
    <source>
        <strain evidence="3 4">MPI-CAGE-CH-0241</strain>
    </source>
</reference>
<feature type="compositionally biased region" description="Gly residues" evidence="1">
    <location>
        <begin position="210"/>
        <end position="258"/>
    </location>
</feature>
<gene>
    <name evidence="3" type="ORF">B0T10DRAFT_457317</name>
</gene>
<feature type="compositionally biased region" description="Low complexity" evidence="1">
    <location>
        <begin position="47"/>
        <end position="63"/>
    </location>
</feature>
<feature type="region of interest" description="Disordered" evidence="1">
    <location>
        <begin position="162"/>
        <end position="258"/>
    </location>
</feature>
<dbReference type="AlphaFoldDB" id="A0A9P9AS95"/>
<proteinExistence type="predicted"/>
<dbReference type="EMBL" id="JAGPYM010000006">
    <property type="protein sequence ID" value="KAH6893207.1"/>
    <property type="molecule type" value="Genomic_DNA"/>
</dbReference>
<feature type="compositionally biased region" description="Polar residues" evidence="1">
    <location>
        <begin position="194"/>
        <end position="203"/>
    </location>
</feature>
<evidence type="ECO:0000313" key="4">
    <source>
        <dbReference type="Proteomes" id="UP000777438"/>
    </source>
</evidence>